<accession>A0A318SSX5</accession>
<dbReference type="Proteomes" id="UP000248311">
    <property type="component" value="Unassembled WGS sequence"/>
</dbReference>
<dbReference type="GO" id="GO:0005737">
    <property type="term" value="C:cytoplasm"/>
    <property type="evidence" value="ECO:0007669"/>
    <property type="project" value="TreeGrafter"/>
</dbReference>
<dbReference type="PANTHER" id="PTHR12192:SF2">
    <property type="entry name" value="GLUTATHIONE-SPECIFIC GAMMA-GLUTAMYLCYCLOTRANSFERASE 2"/>
    <property type="match status" value="1"/>
</dbReference>
<dbReference type="EMBL" id="QJTE01000004">
    <property type="protein sequence ID" value="PYE82402.1"/>
    <property type="molecule type" value="Genomic_DNA"/>
</dbReference>
<name>A0A318SSX5_9RHOB</name>
<dbReference type="GO" id="GO:0006751">
    <property type="term" value="P:glutathione catabolic process"/>
    <property type="evidence" value="ECO:0007669"/>
    <property type="project" value="InterPro"/>
</dbReference>
<dbReference type="CDD" id="cd06661">
    <property type="entry name" value="GGCT_like"/>
    <property type="match status" value="1"/>
</dbReference>
<evidence type="ECO:0000256" key="1">
    <source>
        <dbReference type="ARBA" id="ARBA00012344"/>
    </source>
</evidence>
<dbReference type="GO" id="GO:0061928">
    <property type="term" value="F:glutathione specific gamma-glutamylcyclotransferase activity"/>
    <property type="evidence" value="ECO:0007669"/>
    <property type="project" value="UniProtKB-EC"/>
</dbReference>
<keyword evidence="4" id="KW-1185">Reference proteome</keyword>
<dbReference type="EC" id="4.3.2.7" evidence="1"/>
<dbReference type="InterPro" id="IPR006840">
    <property type="entry name" value="ChaC"/>
</dbReference>
<organism evidence="3 4">
    <name type="scientific">Pseudoroseicyclus aestuarii</name>
    <dbReference type="NCBI Taxonomy" id="1795041"/>
    <lineage>
        <taxon>Bacteria</taxon>
        <taxon>Pseudomonadati</taxon>
        <taxon>Pseudomonadota</taxon>
        <taxon>Alphaproteobacteria</taxon>
        <taxon>Rhodobacterales</taxon>
        <taxon>Paracoccaceae</taxon>
        <taxon>Pseudoroseicyclus</taxon>
    </lineage>
</organism>
<dbReference type="RefSeq" id="WP_110815073.1">
    <property type="nucleotide sequence ID" value="NZ_QJTE01000004.1"/>
</dbReference>
<dbReference type="PANTHER" id="PTHR12192">
    <property type="entry name" value="CATION TRANSPORT PROTEIN CHAC-RELATED"/>
    <property type="match status" value="1"/>
</dbReference>
<dbReference type="Gene3D" id="3.10.490.10">
    <property type="entry name" value="Gamma-glutamyl cyclotransferase-like"/>
    <property type="match status" value="1"/>
</dbReference>
<keyword evidence="2" id="KW-0456">Lyase</keyword>
<evidence type="ECO:0000313" key="4">
    <source>
        <dbReference type="Proteomes" id="UP000248311"/>
    </source>
</evidence>
<proteinExistence type="predicted"/>
<dbReference type="InterPro" id="IPR036568">
    <property type="entry name" value="GGCT-like_sf"/>
</dbReference>
<dbReference type="InterPro" id="IPR013024">
    <property type="entry name" value="GGCT-like"/>
</dbReference>
<comment type="caution">
    <text evidence="3">The sequence shown here is derived from an EMBL/GenBank/DDBJ whole genome shotgun (WGS) entry which is preliminary data.</text>
</comment>
<dbReference type="Pfam" id="PF04752">
    <property type="entry name" value="ChaC"/>
    <property type="match status" value="1"/>
</dbReference>
<dbReference type="AlphaFoldDB" id="A0A318SSX5"/>
<gene>
    <name evidence="3" type="ORF">DFP88_104158</name>
</gene>
<dbReference type="OrthoDB" id="9795692at2"/>
<dbReference type="SUPFAM" id="SSF110857">
    <property type="entry name" value="Gamma-glutamyl cyclotransferase-like"/>
    <property type="match status" value="1"/>
</dbReference>
<evidence type="ECO:0000313" key="3">
    <source>
        <dbReference type="EMBL" id="PYE82402.1"/>
    </source>
</evidence>
<reference evidence="3 4" key="1">
    <citation type="submission" date="2018-06" db="EMBL/GenBank/DDBJ databases">
        <title>Genomic Encyclopedia of Type Strains, Phase III (KMG-III): the genomes of soil and plant-associated and newly described type strains.</title>
        <authorList>
            <person name="Whitman W."/>
        </authorList>
    </citation>
    <scope>NUCLEOTIDE SEQUENCE [LARGE SCALE GENOMIC DNA]</scope>
    <source>
        <strain evidence="3 4">CECT 9025</strain>
    </source>
</reference>
<sequence length="179" mass="19889">MSLWVFGYGSLLWKPEFTPEESAVARLDGWHRSFCMSSIHYRGTPEVPGLVLALDAAPGASCTGLALRAAPRDEAMVLDMLRKRELISDAYVEMRLPLTLSDGREVEALTYVINRQTAQYVHLDLEEQARKIARASGPMGSNADYLLNTASHLQGLGLADPDLDWLSRRVQTLMHESDS</sequence>
<protein>
    <recommendedName>
        <fullName evidence="1">glutathione-specific gamma-glutamylcyclotransferase</fullName>
        <ecNumber evidence="1">4.3.2.7</ecNumber>
    </recommendedName>
</protein>
<evidence type="ECO:0000256" key="2">
    <source>
        <dbReference type="ARBA" id="ARBA00023239"/>
    </source>
</evidence>